<dbReference type="InterPro" id="IPR016169">
    <property type="entry name" value="FAD-bd_PCMH_sub2"/>
</dbReference>
<evidence type="ECO:0000256" key="1">
    <source>
        <dbReference type="ARBA" id="ARBA00005466"/>
    </source>
</evidence>
<evidence type="ECO:0000256" key="2">
    <source>
        <dbReference type="ARBA" id="ARBA00022630"/>
    </source>
</evidence>
<comment type="caution">
    <text evidence="6">The sequence shown here is derived from an EMBL/GenBank/DDBJ whole genome shotgun (WGS) entry which is preliminary data.</text>
</comment>
<dbReference type="EMBL" id="JALIEB010000004">
    <property type="protein sequence ID" value="MCV3271358.1"/>
    <property type="molecule type" value="Genomic_DNA"/>
</dbReference>
<keyword evidence="7" id="KW-1185">Reference proteome</keyword>
<keyword evidence="4" id="KW-0560">Oxidoreductase</keyword>
<dbReference type="Proteomes" id="UP001208690">
    <property type="component" value="Unassembled WGS sequence"/>
</dbReference>
<reference evidence="6 7" key="1">
    <citation type="submission" date="2022-04" db="EMBL/GenBank/DDBJ databases">
        <title>Roseobacter sp. WL0113 is a bacterium isolated from neritic sediment.</title>
        <authorList>
            <person name="Wang L."/>
            <person name="He W."/>
            <person name="Zhang D.-F."/>
        </authorList>
    </citation>
    <scope>NUCLEOTIDE SEQUENCE [LARGE SCALE GENOMIC DNA]</scope>
    <source>
        <strain evidence="6 7">WL0113</strain>
    </source>
</reference>
<evidence type="ECO:0000313" key="7">
    <source>
        <dbReference type="Proteomes" id="UP001208690"/>
    </source>
</evidence>
<sequence>MKTFGRRAMLLGGGAVIGAVASRTFDNELPRVAPRILAETPAGETVLNDASELSATPVHKHIVMSEDPTAALVDRLRAEMAEARAAGRPVNIGAARHSMGGQAIPRDGHAITFDNGFVEIDSAVQTYRTHAGARWSQVIAVLDPAGLSPQVMQSNHDFGVAATFCVNAHGWAVPFGPMGATVRAIELLLPDGELVRCSRTENAELFAMSMGGYGLTGAITAMEVAAEPNLRLHPSFEQMPAEAFGDAFVKAVTDPRVNMAYGRLNVDHDAFFEEAFMVTYRPSADQSDLPAAAGSGWVSQLASRVYRTQLGSEAGRKLRWAFETDLGPMVGGGTSTRNSLINEPVVTLDDRNPRRVDILHEYFVAPARFSEFLQICRDIIPASYQEFLNVTLRYIDTDATSWLSYATEPRIAAVMSFSQEKTARAEADMQRMTRALVGAITEIGGSYYLPYRPHPTVGQMRAAYPRAAEFAQAKRRLDPDLLFRSNLWDSYLERL</sequence>
<dbReference type="InterPro" id="IPR036318">
    <property type="entry name" value="FAD-bd_PCMH-like_sf"/>
</dbReference>
<dbReference type="InterPro" id="IPR006094">
    <property type="entry name" value="Oxid_FAD_bind_N"/>
</dbReference>
<evidence type="ECO:0000313" key="6">
    <source>
        <dbReference type="EMBL" id="MCV3271358.1"/>
    </source>
</evidence>
<comment type="similarity">
    <text evidence="1">Belongs to the oxygen-dependent FAD-linked oxidoreductase family.</text>
</comment>
<dbReference type="PROSITE" id="PS51387">
    <property type="entry name" value="FAD_PCMH"/>
    <property type="match status" value="1"/>
</dbReference>
<proteinExistence type="inferred from homology"/>
<dbReference type="SUPFAM" id="SSF56176">
    <property type="entry name" value="FAD-binding/transporter-associated domain-like"/>
    <property type="match status" value="1"/>
</dbReference>
<dbReference type="InterPro" id="IPR016164">
    <property type="entry name" value="FAD-linked_Oxase-like_C"/>
</dbReference>
<protein>
    <submittedName>
        <fullName evidence="6">FAD-binding oxidoreductase</fullName>
    </submittedName>
</protein>
<dbReference type="SUPFAM" id="SSF55103">
    <property type="entry name" value="FAD-linked oxidases, C-terminal domain"/>
    <property type="match status" value="1"/>
</dbReference>
<evidence type="ECO:0000256" key="3">
    <source>
        <dbReference type="ARBA" id="ARBA00022827"/>
    </source>
</evidence>
<dbReference type="InterPro" id="IPR016166">
    <property type="entry name" value="FAD-bd_PCMH"/>
</dbReference>
<accession>A0ABT3BDV1</accession>
<gene>
    <name evidence="6" type="ORF">MUB52_07960</name>
</gene>
<dbReference type="InterPro" id="IPR016171">
    <property type="entry name" value="Vanillyl_alc_oxidase_C-sub2"/>
</dbReference>
<keyword evidence="2" id="KW-0285">Flavoprotein</keyword>
<organism evidence="6 7">
    <name type="scientific">Roseobacter sinensis</name>
    <dbReference type="NCBI Taxonomy" id="2931391"/>
    <lineage>
        <taxon>Bacteria</taxon>
        <taxon>Pseudomonadati</taxon>
        <taxon>Pseudomonadota</taxon>
        <taxon>Alphaproteobacteria</taxon>
        <taxon>Rhodobacterales</taxon>
        <taxon>Roseobacteraceae</taxon>
        <taxon>Roseobacter</taxon>
    </lineage>
</organism>
<evidence type="ECO:0000259" key="5">
    <source>
        <dbReference type="PROSITE" id="PS51387"/>
    </source>
</evidence>
<dbReference type="PANTHER" id="PTHR13878:SF53">
    <property type="entry name" value="CYTOKININ DEHYDROGENASE 6"/>
    <property type="match status" value="1"/>
</dbReference>
<dbReference type="PANTHER" id="PTHR13878">
    <property type="entry name" value="GULONOLACTONE OXIDASE"/>
    <property type="match status" value="1"/>
</dbReference>
<evidence type="ECO:0000256" key="4">
    <source>
        <dbReference type="ARBA" id="ARBA00023002"/>
    </source>
</evidence>
<keyword evidence="3" id="KW-0274">FAD</keyword>
<name>A0ABT3BDV1_9RHOB</name>
<dbReference type="Gene3D" id="1.10.45.10">
    <property type="entry name" value="Vanillyl-alcohol Oxidase, Chain A, domain 4"/>
    <property type="match status" value="1"/>
</dbReference>
<feature type="domain" description="FAD-binding PCMH-type" evidence="5">
    <location>
        <begin position="55"/>
        <end position="229"/>
    </location>
</feature>
<dbReference type="InterPro" id="IPR050432">
    <property type="entry name" value="FAD-linked_Oxidoreductases_BP"/>
</dbReference>
<dbReference type="RefSeq" id="WP_263843685.1">
    <property type="nucleotide sequence ID" value="NZ_JALIEB010000004.1"/>
</dbReference>
<dbReference type="Gene3D" id="3.30.465.10">
    <property type="match status" value="1"/>
</dbReference>
<dbReference type="Pfam" id="PF01565">
    <property type="entry name" value="FAD_binding_4"/>
    <property type="match status" value="1"/>
</dbReference>